<gene>
    <name evidence="2" type="ORF">MOC45_20030</name>
</gene>
<organism evidence="2 3">
    <name type="scientific">Bacillus spizizenii</name>
    <name type="common">Bacillus subtilis subsp. spizizenii</name>
    <dbReference type="NCBI Taxonomy" id="96241"/>
    <lineage>
        <taxon>Bacteria</taxon>
        <taxon>Bacillati</taxon>
        <taxon>Bacillota</taxon>
        <taxon>Bacilli</taxon>
        <taxon>Bacillales</taxon>
        <taxon>Bacillaceae</taxon>
        <taxon>Bacillus</taxon>
    </lineage>
</organism>
<dbReference type="AlphaFoldDB" id="A0A9Q4DRG8"/>
<keyword evidence="1" id="KW-0175">Coiled coil</keyword>
<evidence type="ECO:0000313" key="3">
    <source>
        <dbReference type="Proteomes" id="UP001070352"/>
    </source>
</evidence>
<name>A0A9Q4DRG8_BACSC</name>
<evidence type="ECO:0000256" key="1">
    <source>
        <dbReference type="SAM" id="Coils"/>
    </source>
</evidence>
<dbReference type="Proteomes" id="UP001070352">
    <property type="component" value="Unassembled WGS sequence"/>
</dbReference>
<evidence type="ECO:0000313" key="2">
    <source>
        <dbReference type="EMBL" id="MCY8122845.1"/>
    </source>
</evidence>
<accession>A0A9Q4DRG8</accession>
<dbReference type="EMBL" id="JALANJ010000044">
    <property type="protein sequence ID" value="MCY8122845.1"/>
    <property type="molecule type" value="Genomic_DNA"/>
</dbReference>
<proteinExistence type="predicted"/>
<feature type="coiled-coil region" evidence="1">
    <location>
        <begin position="268"/>
        <end position="295"/>
    </location>
</feature>
<comment type="caution">
    <text evidence="2">The sequence shown here is derived from an EMBL/GenBank/DDBJ whole genome shotgun (WGS) entry which is preliminary data.</text>
</comment>
<reference evidence="2" key="1">
    <citation type="submission" date="2022-02" db="EMBL/GenBank/DDBJ databases">
        <title>Crop Bioprotection Bacillus Genome Sequencing.</title>
        <authorList>
            <person name="Dunlap C."/>
        </authorList>
    </citation>
    <scope>NUCLEOTIDE SEQUENCE</scope>
    <source>
        <strain evidence="2">M18B4</strain>
    </source>
</reference>
<protein>
    <submittedName>
        <fullName evidence="2">Uncharacterized protein</fullName>
    </submittedName>
</protein>
<sequence>MDFFTSSIRNILIENVKSLKQTIEEIGETFRKEMKPIYESLLILREEFDTRDSVNAMIIESGYPPIWDIDIILEIQKKMEEAKDFENFDVSGSIINYFKSEEIGNFLDDWSRFPFLRGRMPILESVIECHKSGLYYSSISTLLPQFEGVIFEFFNHSYKYKENYLRIYLEQLLLTSYKAEGDSFNDKVMQYYKNYILVGFYGKEVASEISRHAFAHGYLKDFGTEQNSLKLLLLFNQIVTFLSELDDEEIEKAKTLVRLDSEKERDKKKAELIANNNLKQQLKEKEKDNEKFKALFLEFVGYEDEWLPTVPGLNKKRINCLHY</sequence>